<protein>
    <recommendedName>
        <fullName evidence="2">HTH marR-type domain-containing protein</fullName>
    </recommendedName>
</protein>
<dbReference type="SUPFAM" id="SSF46785">
    <property type="entry name" value="Winged helix' DNA-binding domain"/>
    <property type="match status" value="1"/>
</dbReference>
<dbReference type="Proteomes" id="UP000224130">
    <property type="component" value="Unassembled WGS sequence"/>
</dbReference>
<feature type="region of interest" description="Disordered" evidence="1">
    <location>
        <begin position="82"/>
        <end position="103"/>
    </location>
</feature>
<keyword evidence="4" id="KW-1185">Reference proteome</keyword>
<dbReference type="Pfam" id="PF12802">
    <property type="entry name" value="MarR_2"/>
    <property type="match status" value="1"/>
</dbReference>
<dbReference type="InterPro" id="IPR000835">
    <property type="entry name" value="HTH_MarR-typ"/>
</dbReference>
<gene>
    <name evidence="3" type="ORF">ATJ88_3403</name>
</gene>
<evidence type="ECO:0000256" key="1">
    <source>
        <dbReference type="SAM" id="MobiDB-lite"/>
    </source>
</evidence>
<dbReference type="InterPro" id="IPR011991">
    <property type="entry name" value="ArsR-like_HTH"/>
</dbReference>
<dbReference type="AlphaFoldDB" id="A0A2A9EZT7"/>
<evidence type="ECO:0000313" key="4">
    <source>
        <dbReference type="Proteomes" id="UP000224130"/>
    </source>
</evidence>
<accession>A0A2A9EZT7</accession>
<comment type="caution">
    <text evidence="3">The sequence shown here is derived from an EMBL/GenBank/DDBJ whole genome shotgun (WGS) entry which is preliminary data.</text>
</comment>
<dbReference type="InterPro" id="IPR036390">
    <property type="entry name" value="WH_DNA-bd_sf"/>
</dbReference>
<sequence length="116" mass="12824">MRTTVLVVTTERRQPMTDEARDSRAPRWTFLTHHGHVLVAVAADGDATVAQIAERVGVTARTAVTILNDLAQGGYIHRERRGRRNHYTIDPDRPLRHPSNSAHSVGDLIDALADLA</sequence>
<dbReference type="EMBL" id="PDJJ01000001">
    <property type="protein sequence ID" value="PFG44667.1"/>
    <property type="molecule type" value="Genomic_DNA"/>
</dbReference>
<feature type="domain" description="HTH marR-type" evidence="2">
    <location>
        <begin position="34"/>
        <end position="81"/>
    </location>
</feature>
<proteinExistence type="predicted"/>
<evidence type="ECO:0000259" key="2">
    <source>
        <dbReference type="Pfam" id="PF12802"/>
    </source>
</evidence>
<evidence type="ECO:0000313" key="3">
    <source>
        <dbReference type="EMBL" id="PFG44667.1"/>
    </source>
</evidence>
<reference evidence="3 4" key="1">
    <citation type="submission" date="2017-10" db="EMBL/GenBank/DDBJ databases">
        <title>Sequencing the genomes of 1000 actinobacteria strains.</title>
        <authorList>
            <person name="Klenk H.-P."/>
        </authorList>
    </citation>
    <scope>NUCLEOTIDE SEQUENCE [LARGE SCALE GENOMIC DNA]</scope>
    <source>
        <strain evidence="3 4">DSM 21863</strain>
    </source>
</reference>
<organism evidence="3 4">
    <name type="scientific">Isoptericola jiangsuensis</name>
    <dbReference type="NCBI Taxonomy" id="548579"/>
    <lineage>
        <taxon>Bacteria</taxon>
        <taxon>Bacillati</taxon>
        <taxon>Actinomycetota</taxon>
        <taxon>Actinomycetes</taxon>
        <taxon>Micrococcales</taxon>
        <taxon>Promicromonosporaceae</taxon>
        <taxon>Isoptericola</taxon>
    </lineage>
</organism>
<name>A0A2A9EZT7_9MICO</name>
<dbReference type="Gene3D" id="1.10.10.10">
    <property type="entry name" value="Winged helix-like DNA-binding domain superfamily/Winged helix DNA-binding domain"/>
    <property type="match status" value="1"/>
</dbReference>
<dbReference type="InterPro" id="IPR036388">
    <property type="entry name" value="WH-like_DNA-bd_sf"/>
</dbReference>
<dbReference type="CDD" id="cd00090">
    <property type="entry name" value="HTH_ARSR"/>
    <property type="match status" value="1"/>
</dbReference>
<dbReference type="GO" id="GO:0003700">
    <property type="term" value="F:DNA-binding transcription factor activity"/>
    <property type="evidence" value="ECO:0007669"/>
    <property type="project" value="InterPro"/>
</dbReference>